<gene>
    <name evidence="2" type="ORF">GCM10009765_67010</name>
</gene>
<dbReference type="Proteomes" id="UP001500618">
    <property type="component" value="Unassembled WGS sequence"/>
</dbReference>
<keyword evidence="3" id="KW-1185">Reference proteome</keyword>
<accession>A0ABP4UQA2</accession>
<dbReference type="Gene3D" id="1.10.260.160">
    <property type="match status" value="1"/>
</dbReference>
<feature type="chain" id="PRO_5045667963" evidence="1">
    <location>
        <begin position="38"/>
        <end position="429"/>
    </location>
</feature>
<reference evidence="3" key="1">
    <citation type="journal article" date="2019" name="Int. J. Syst. Evol. Microbiol.">
        <title>The Global Catalogue of Microorganisms (GCM) 10K type strain sequencing project: providing services to taxonomists for standard genome sequencing and annotation.</title>
        <authorList>
            <consortium name="The Broad Institute Genomics Platform"/>
            <consortium name="The Broad Institute Genome Sequencing Center for Infectious Disease"/>
            <person name="Wu L."/>
            <person name="Ma J."/>
        </authorList>
    </citation>
    <scope>NUCLEOTIDE SEQUENCE [LARGE SCALE GENOMIC DNA]</scope>
    <source>
        <strain evidence="3">JCM 14718</strain>
    </source>
</reference>
<evidence type="ECO:0000313" key="2">
    <source>
        <dbReference type="EMBL" id="GAA1708085.1"/>
    </source>
</evidence>
<sequence>MRTDSGKQKTLAAITLPMTAAIVAAGLFASAPGAAFASATTNPAVSTTSSRGQLLSVDYLGTFANAQAVSATLKKGEFTDPGTLRYGVKTYRLIYRTVDPHRRPTTASGLLALPINKKGDLQVVSYTHGTANYWQDTPSTYLLSGDIWNVAPALTYASTGFAAVAPDYLGLGYGTPMYPAYLDIPSETTTSVDMLRAARTAAQRQGRQLQRKVLVNGFSQGANAAVGLARALQGGADGWFRLGALSAISGAYDFGGIELPALVNGKLNPKASVAYSAFVMVAWNKLHHLYPSPRDVFQQPYADKVERLFNGRTSGPEMLSTLPATVDELYTEQGLDMLRHPTGRLAAALAEADSICKDWAPRVPVRLLRSASGDVEAAPANTTSCQASFQAHGVHVPVTELTPLSYGGSYHSGSNITGVADTARWFTTL</sequence>
<name>A0ABP4UQA2_9ACTN</name>
<feature type="signal peptide" evidence="1">
    <location>
        <begin position="1"/>
        <end position="37"/>
    </location>
</feature>
<organism evidence="2 3">
    <name type="scientific">Fodinicola feengrottensis</name>
    <dbReference type="NCBI Taxonomy" id="435914"/>
    <lineage>
        <taxon>Bacteria</taxon>
        <taxon>Bacillati</taxon>
        <taxon>Actinomycetota</taxon>
        <taxon>Actinomycetes</taxon>
        <taxon>Mycobacteriales</taxon>
        <taxon>Fodinicola</taxon>
    </lineage>
</organism>
<evidence type="ECO:0000313" key="3">
    <source>
        <dbReference type="Proteomes" id="UP001500618"/>
    </source>
</evidence>
<dbReference type="PIRSF" id="PIRSF029171">
    <property type="entry name" value="Esterase_LipA"/>
    <property type="match status" value="1"/>
</dbReference>
<dbReference type="PANTHER" id="PTHR34853:SF1">
    <property type="entry name" value="LIPASE 5"/>
    <property type="match status" value="1"/>
</dbReference>
<dbReference type="PANTHER" id="PTHR34853">
    <property type="match status" value="1"/>
</dbReference>
<dbReference type="RefSeq" id="WP_344314199.1">
    <property type="nucleotide sequence ID" value="NZ_BAAANY010000032.1"/>
</dbReference>
<dbReference type="InterPro" id="IPR029058">
    <property type="entry name" value="AB_hydrolase_fold"/>
</dbReference>
<dbReference type="InterPro" id="IPR005152">
    <property type="entry name" value="Lipase_secreted"/>
</dbReference>
<proteinExistence type="predicted"/>
<protein>
    <submittedName>
        <fullName evidence="2">Lipase family protein</fullName>
    </submittedName>
</protein>
<dbReference type="EMBL" id="BAAANY010000032">
    <property type="protein sequence ID" value="GAA1708085.1"/>
    <property type="molecule type" value="Genomic_DNA"/>
</dbReference>
<dbReference type="SUPFAM" id="SSF53474">
    <property type="entry name" value="alpha/beta-Hydrolases"/>
    <property type="match status" value="1"/>
</dbReference>
<dbReference type="Gene3D" id="3.40.50.1820">
    <property type="entry name" value="alpha/beta hydrolase"/>
    <property type="match status" value="1"/>
</dbReference>
<keyword evidence="1" id="KW-0732">Signal</keyword>
<comment type="caution">
    <text evidence="2">The sequence shown here is derived from an EMBL/GenBank/DDBJ whole genome shotgun (WGS) entry which is preliminary data.</text>
</comment>
<evidence type="ECO:0000256" key="1">
    <source>
        <dbReference type="SAM" id="SignalP"/>
    </source>
</evidence>